<evidence type="ECO:0000259" key="2">
    <source>
        <dbReference type="PROSITE" id="PS50833"/>
    </source>
</evidence>
<dbReference type="EMBL" id="CAXAMM010040418">
    <property type="protein sequence ID" value="CAK9093041.1"/>
    <property type="molecule type" value="Genomic_DNA"/>
</dbReference>
<dbReference type="Gene3D" id="1.25.40.10">
    <property type="entry name" value="Tetratricopeptide repeat domain"/>
    <property type="match status" value="1"/>
</dbReference>
<dbReference type="InterPro" id="IPR011990">
    <property type="entry name" value="TPR-like_helical_dom_sf"/>
</dbReference>
<dbReference type="InterPro" id="IPR007109">
    <property type="entry name" value="Brix"/>
</dbReference>
<dbReference type="PANTHER" id="PTHR22734:SF3">
    <property type="entry name" value="RIBOSOME PRODUCTION FACTOR 1"/>
    <property type="match status" value="1"/>
</dbReference>
<name>A0ABP0R1G1_9DINO</name>
<comment type="caution">
    <text evidence="3">The sequence shown here is derived from an EMBL/GenBank/DDBJ whole genome shotgun (WGS) entry which is preliminary data.</text>
</comment>
<gene>
    <name evidence="3" type="ORF">SCF082_LOCUS43768</name>
</gene>
<reference evidence="3 4" key="1">
    <citation type="submission" date="2024-02" db="EMBL/GenBank/DDBJ databases">
        <authorList>
            <person name="Chen Y."/>
            <person name="Shah S."/>
            <person name="Dougan E. K."/>
            <person name="Thang M."/>
            <person name="Chan C."/>
        </authorList>
    </citation>
    <scope>NUCLEOTIDE SEQUENCE [LARGE SCALE GENOMIC DNA]</scope>
</reference>
<evidence type="ECO:0000313" key="3">
    <source>
        <dbReference type="EMBL" id="CAK9093041.1"/>
    </source>
</evidence>
<evidence type="ECO:0000313" key="4">
    <source>
        <dbReference type="Proteomes" id="UP001642464"/>
    </source>
</evidence>
<feature type="region of interest" description="Disordered" evidence="1">
    <location>
        <begin position="1"/>
        <end position="23"/>
    </location>
</feature>
<protein>
    <submittedName>
        <fullName evidence="3">Brix domain-containing protein F44G4.1</fullName>
    </submittedName>
</protein>
<proteinExistence type="predicted"/>
<feature type="domain" description="Brix" evidence="2">
    <location>
        <begin position="1"/>
        <end position="62"/>
    </location>
</feature>
<dbReference type="PANTHER" id="PTHR22734">
    <property type="entry name" value="U3 SMALL NUCLEOLAR RIBONUCLEOPROTEIN PROTEIN IMP4"/>
    <property type="match status" value="1"/>
</dbReference>
<accession>A0ABP0R1G1</accession>
<dbReference type="InterPro" id="IPR044281">
    <property type="entry name" value="IMP4/RPF1"/>
</dbReference>
<organism evidence="3 4">
    <name type="scientific">Durusdinium trenchii</name>
    <dbReference type="NCBI Taxonomy" id="1381693"/>
    <lineage>
        <taxon>Eukaryota</taxon>
        <taxon>Sar</taxon>
        <taxon>Alveolata</taxon>
        <taxon>Dinophyceae</taxon>
        <taxon>Suessiales</taxon>
        <taxon>Symbiodiniaceae</taxon>
        <taxon>Durusdinium</taxon>
    </lineage>
</organism>
<keyword evidence="4" id="KW-1185">Reference proteome</keyword>
<dbReference type="PROSITE" id="PS50833">
    <property type="entry name" value="BRIX"/>
    <property type="match status" value="1"/>
</dbReference>
<feature type="compositionally biased region" description="Basic and acidic residues" evidence="1">
    <location>
        <begin position="1"/>
        <end position="10"/>
    </location>
</feature>
<evidence type="ECO:0000256" key="1">
    <source>
        <dbReference type="SAM" id="MobiDB-lite"/>
    </source>
</evidence>
<sequence>MGTANRHSETGRQGPTKGATEDVPGLIAEGYNFKDNGERCALQEIGPRFTLKCRYLQHGTFDARSGEYEYIWRPDAQVSRKKFFAAWSDQRIQVLSAYDSVGGCKGARARAGEVDDVFNATHEVLGFVLQSSNFSQEVLHAAQTASRAAMQNVDQARLEQWRRDPKAATSFLAGAKASVVMELLPQMVHSQIQVNAFHCSAALSACEKKSVWTSCLHILDFMKTWRVAPNEIHYSVAMKALRPESHWRQGLHLLSSVVTAPNAVHASLALGSCPSWPQALRVMQVMRELRLQSLRYSCWMSSWRPKPCGPTSRST</sequence>
<dbReference type="Proteomes" id="UP001642464">
    <property type="component" value="Unassembled WGS sequence"/>
</dbReference>